<feature type="region of interest" description="Disordered" evidence="1">
    <location>
        <begin position="25"/>
        <end position="47"/>
    </location>
</feature>
<evidence type="ECO:0000313" key="2">
    <source>
        <dbReference type="EMBL" id="KAG8089256.1"/>
    </source>
</evidence>
<sequence>MSCQQKIFIVKIERSLLNISRHAAAGGRRGGAGGGAGAGDRRWRRRQHDGHHPRLLAALLRVLICALGIVNSLVRCGAAPARGLSSPGTVGLKIEEGAEKDTGGGACTYGPKSGVPDTECAIYDLAGFASGDKVHVLPSPEAPPRALNAFGDYFAAGKKRDSIALFFCVVLSNITYTVHTRAAGPIII</sequence>
<gene>
    <name evidence="2" type="ORF">GUJ93_ZPchr0011g26901</name>
</gene>
<evidence type="ECO:0000256" key="1">
    <source>
        <dbReference type="SAM" id="MobiDB-lite"/>
    </source>
</evidence>
<dbReference type="Proteomes" id="UP000729402">
    <property type="component" value="Unassembled WGS sequence"/>
</dbReference>
<reference evidence="2" key="1">
    <citation type="journal article" date="2021" name="bioRxiv">
        <title>Whole Genome Assembly and Annotation of Northern Wild Rice, Zizania palustris L., Supports a Whole Genome Duplication in the Zizania Genus.</title>
        <authorList>
            <person name="Haas M."/>
            <person name="Kono T."/>
            <person name="Macchietto M."/>
            <person name="Millas R."/>
            <person name="McGilp L."/>
            <person name="Shao M."/>
            <person name="Duquette J."/>
            <person name="Hirsch C.N."/>
            <person name="Kimball J."/>
        </authorList>
    </citation>
    <scope>NUCLEOTIDE SEQUENCE</scope>
    <source>
        <tissue evidence="2">Fresh leaf tissue</tissue>
    </source>
</reference>
<proteinExistence type="predicted"/>
<protein>
    <submittedName>
        <fullName evidence="2">Uncharacterized protein</fullName>
    </submittedName>
</protein>
<dbReference type="EMBL" id="JAAALK010000081">
    <property type="protein sequence ID" value="KAG8089256.1"/>
    <property type="molecule type" value="Genomic_DNA"/>
</dbReference>
<reference evidence="2" key="2">
    <citation type="submission" date="2021-02" db="EMBL/GenBank/DDBJ databases">
        <authorList>
            <person name="Kimball J.A."/>
            <person name="Haas M.W."/>
            <person name="Macchietto M."/>
            <person name="Kono T."/>
            <person name="Duquette J."/>
            <person name="Shao M."/>
        </authorList>
    </citation>
    <scope>NUCLEOTIDE SEQUENCE</scope>
    <source>
        <tissue evidence="2">Fresh leaf tissue</tissue>
    </source>
</reference>
<organism evidence="2 3">
    <name type="scientific">Zizania palustris</name>
    <name type="common">Northern wild rice</name>
    <dbReference type="NCBI Taxonomy" id="103762"/>
    <lineage>
        <taxon>Eukaryota</taxon>
        <taxon>Viridiplantae</taxon>
        <taxon>Streptophyta</taxon>
        <taxon>Embryophyta</taxon>
        <taxon>Tracheophyta</taxon>
        <taxon>Spermatophyta</taxon>
        <taxon>Magnoliopsida</taxon>
        <taxon>Liliopsida</taxon>
        <taxon>Poales</taxon>
        <taxon>Poaceae</taxon>
        <taxon>BOP clade</taxon>
        <taxon>Oryzoideae</taxon>
        <taxon>Oryzeae</taxon>
        <taxon>Zizaniinae</taxon>
        <taxon>Zizania</taxon>
    </lineage>
</organism>
<comment type="caution">
    <text evidence="2">The sequence shown here is derived from an EMBL/GenBank/DDBJ whole genome shotgun (WGS) entry which is preliminary data.</text>
</comment>
<keyword evidence="3" id="KW-1185">Reference proteome</keyword>
<evidence type="ECO:0000313" key="3">
    <source>
        <dbReference type="Proteomes" id="UP000729402"/>
    </source>
</evidence>
<feature type="compositionally biased region" description="Gly residues" evidence="1">
    <location>
        <begin position="27"/>
        <end position="38"/>
    </location>
</feature>
<accession>A0A8J5WI33</accession>
<dbReference type="AlphaFoldDB" id="A0A8J5WI33"/>
<name>A0A8J5WI33_ZIZPA</name>